<proteinExistence type="predicted"/>
<dbReference type="EMBL" id="BMPD01000001">
    <property type="protein sequence ID" value="GGK55917.1"/>
    <property type="molecule type" value="Genomic_DNA"/>
</dbReference>
<dbReference type="Proteomes" id="UP000614221">
    <property type="component" value="Unassembled WGS sequence"/>
</dbReference>
<reference evidence="1" key="2">
    <citation type="submission" date="2020-09" db="EMBL/GenBank/DDBJ databases">
        <authorList>
            <person name="Sun Q."/>
            <person name="Ohkuma M."/>
        </authorList>
    </citation>
    <scope>NUCLEOTIDE SEQUENCE</scope>
    <source>
        <strain evidence="1">JCM 19018</strain>
    </source>
</reference>
<dbReference type="Pfam" id="PF25212">
    <property type="entry name" value="HVO_A0114"/>
    <property type="match status" value="1"/>
</dbReference>
<reference evidence="1" key="1">
    <citation type="journal article" date="2014" name="Int. J. Syst. Evol. Microbiol.">
        <title>Complete genome sequence of Corynebacterium casei LMG S-19264T (=DSM 44701T), isolated from a smear-ripened cheese.</title>
        <authorList>
            <consortium name="US DOE Joint Genome Institute (JGI-PGF)"/>
            <person name="Walter F."/>
            <person name="Albersmeier A."/>
            <person name="Kalinowski J."/>
            <person name="Ruckert C."/>
        </authorList>
    </citation>
    <scope>NUCLEOTIDE SEQUENCE</scope>
    <source>
        <strain evidence="1">JCM 19018</strain>
    </source>
</reference>
<gene>
    <name evidence="1" type="ORF">GCM10009067_05500</name>
</gene>
<name>A0A830EG22_9EURY</name>
<protein>
    <recommendedName>
        <fullName evidence="3">Transcriptional regulator</fullName>
    </recommendedName>
</protein>
<comment type="caution">
    <text evidence="1">The sequence shown here is derived from an EMBL/GenBank/DDBJ whole genome shotgun (WGS) entry which is preliminary data.</text>
</comment>
<organism evidence="1 2">
    <name type="scientific">Haloarcula sebkhae</name>
    <dbReference type="NCBI Taxonomy" id="932660"/>
    <lineage>
        <taxon>Archaea</taxon>
        <taxon>Methanobacteriati</taxon>
        <taxon>Methanobacteriota</taxon>
        <taxon>Stenosarchaea group</taxon>
        <taxon>Halobacteria</taxon>
        <taxon>Halobacteriales</taxon>
        <taxon>Haloarculaceae</taxon>
        <taxon>Haloarcula</taxon>
    </lineage>
</organism>
<sequence>MSAATELYVPTFGKIIHEEPDSICETARLVCRNKKNVHKELTTLEALGVIRFEAVGRAKKSVFPTTKSS</sequence>
<evidence type="ECO:0008006" key="3">
    <source>
        <dbReference type="Google" id="ProtNLM"/>
    </source>
</evidence>
<accession>A0A830EG22</accession>
<evidence type="ECO:0000313" key="2">
    <source>
        <dbReference type="Proteomes" id="UP000614221"/>
    </source>
</evidence>
<dbReference type="AlphaFoldDB" id="A0A830EG22"/>
<evidence type="ECO:0000313" key="1">
    <source>
        <dbReference type="EMBL" id="GGK55917.1"/>
    </source>
</evidence>